<protein>
    <submittedName>
        <fullName evidence="1">Uncharacterized protein</fullName>
    </submittedName>
</protein>
<comment type="caution">
    <text evidence="1">The sequence shown here is derived from an EMBL/GenBank/DDBJ whole genome shotgun (WGS) entry which is preliminary data.</text>
</comment>
<evidence type="ECO:0000313" key="1">
    <source>
        <dbReference type="EMBL" id="MPN08963.1"/>
    </source>
</evidence>
<proteinExistence type="predicted"/>
<gene>
    <name evidence="1" type="ORF">SDC9_156251</name>
</gene>
<dbReference type="EMBL" id="VSSQ01055060">
    <property type="protein sequence ID" value="MPN08963.1"/>
    <property type="molecule type" value="Genomic_DNA"/>
</dbReference>
<name>A0A645F921_9ZZZZ</name>
<sequence>MASAASRYRGVVAPFKAMSPIKSAGVVASWNKYQETAHKSNEKAITHLRPNLSAIAPPRKVVTNPAMAFTVNMPATAVSEVFSFWLT</sequence>
<dbReference type="AlphaFoldDB" id="A0A645F921"/>
<reference evidence="1" key="1">
    <citation type="submission" date="2019-08" db="EMBL/GenBank/DDBJ databases">
        <authorList>
            <person name="Kucharzyk K."/>
            <person name="Murdoch R.W."/>
            <person name="Higgins S."/>
            <person name="Loffler F."/>
        </authorList>
    </citation>
    <scope>NUCLEOTIDE SEQUENCE</scope>
</reference>
<accession>A0A645F921</accession>
<organism evidence="1">
    <name type="scientific">bioreactor metagenome</name>
    <dbReference type="NCBI Taxonomy" id="1076179"/>
    <lineage>
        <taxon>unclassified sequences</taxon>
        <taxon>metagenomes</taxon>
        <taxon>ecological metagenomes</taxon>
    </lineage>
</organism>